<protein>
    <submittedName>
        <fullName evidence="6">TetR/AcrR family transcriptional regulator</fullName>
    </submittedName>
</protein>
<feature type="DNA-binding region" description="H-T-H motif" evidence="4">
    <location>
        <begin position="37"/>
        <end position="56"/>
    </location>
</feature>
<reference evidence="6 7" key="1">
    <citation type="submission" date="2023-03" db="EMBL/GenBank/DDBJ databases">
        <title>Draft genome sequence of type strain Streptomyces ferralitis JCM 14344.</title>
        <authorList>
            <person name="Klaysubun C."/>
            <person name="Duangmal K."/>
        </authorList>
    </citation>
    <scope>NUCLEOTIDE SEQUENCE [LARGE SCALE GENOMIC DNA]</scope>
    <source>
        <strain evidence="6 7">JCM 14344</strain>
    </source>
</reference>
<dbReference type="PROSITE" id="PS50977">
    <property type="entry name" value="HTH_TETR_2"/>
    <property type="match status" value="1"/>
</dbReference>
<gene>
    <name evidence="6" type="ORF">P2L57_07610</name>
</gene>
<dbReference type="InterPro" id="IPR001647">
    <property type="entry name" value="HTH_TetR"/>
</dbReference>
<keyword evidence="2 4" id="KW-0238">DNA-binding</keyword>
<evidence type="ECO:0000313" key="7">
    <source>
        <dbReference type="Proteomes" id="UP001220022"/>
    </source>
</evidence>
<evidence type="ECO:0000313" key="6">
    <source>
        <dbReference type="EMBL" id="MDF2255592.1"/>
    </source>
</evidence>
<dbReference type="PANTHER" id="PTHR30055:SF220">
    <property type="entry name" value="TETR-FAMILY REGULATORY PROTEIN"/>
    <property type="match status" value="1"/>
</dbReference>
<keyword evidence="1" id="KW-0805">Transcription regulation</keyword>
<keyword evidence="3" id="KW-0804">Transcription</keyword>
<feature type="domain" description="HTH tetR-type" evidence="5">
    <location>
        <begin position="14"/>
        <end position="74"/>
    </location>
</feature>
<dbReference type="PRINTS" id="PR00455">
    <property type="entry name" value="HTHTETR"/>
</dbReference>
<keyword evidence="7" id="KW-1185">Reference proteome</keyword>
<dbReference type="InterPro" id="IPR050109">
    <property type="entry name" value="HTH-type_TetR-like_transc_reg"/>
</dbReference>
<dbReference type="Pfam" id="PF13305">
    <property type="entry name" value="TetR_C_33"/>
    <property type="match status" value="1"/>
</dbReference>
<dbReference type="SUPFAM" id="SSF46689">
    <property type="entry name" value="Homeodomain-like"/>
    <property type="match status" value="1"/>
</dbReference>
<name>A0ABT5YVF4_9ACTN</name>
<evidence type="ECO:0000256" key="1">
    <source>
        <dbReference type="ARBA" id="ARBA00023015"/>
    </source>
</evidence>
<evidence type="ECO:0000259" key="5">
    <source>
        <dbReference type="PROSITE" id="PS50977"/>
    </source>
</evidence>
<dbReference type="Pfam" id="PF00440">
    <property type="entry name" value="TetR_N"/>
    <property type="match status" value="1"/>
</dbReference>
<dbReference type="Gene3D" id="1.10.357.10">
    <property type="entry name" value="Tetracycline Repressor, domain 2"/>
    <property type="match status" value="1"/>
</dbReference>
<proteinExistence type="predicted"/>
<evidence type="ECO:0000256" key="4">
    <source>
        <dbReference type="PROSITE-ProRule" id="PRU00335"/>
    </source>
</evidence>
<dbReference type="PANTHER" id="PTHR30055">
    <property type="entry name" value="HTH-TYPE TRANSCRIPTIONAL REGULATOR RUTR"/>
    <property type="match status" value="1"/>
</dbReference>
<organism evidence="6 7">
    <name type="scientific">Streptantibioticus ferralitis</name>
    <dbReference type="NCBI Taxonomy" id="236510"/>
    <lineage>
        <taxon>Bacteria</taxon>
        <taxon>Bacillati</taxon>
        <taxon>Actinomycetota</taxon>
        <taxon>Actinomycetes</taxon>
        <taxon>Kitasatosporales</taxon>
        <taxon>Streptomycetaceae</taxon>
        <taxon>Streptantibioticus</taxon>
    </lineage>
</organism>
<dbReference type="InterPro" id="IPR025996">
    <property type="entry name" value="MT1864/Rv1816-like_C"/>
</dbReference>
<evidence type="ECO:0000256" key="2">
    <source>
        <dbReference type="ARBA" id="ARBA00023125"/>
    </source>
</evidence>
<dbReference type="RefSeq" id="WP_275810337.1">
    <property type="nucleotide sequence ID" value="NZ_BAAANM010000017.1"/>
</dbReference>
<comment type="caution">
    <text evidence="6">The sequence shown here is derived from an EMBL/GenBank/DDBJ whole genome shotgun (WGS) entry which is preliminary data.</text>
</comment>
<dbReference type="Proteomes" id="UP001220022">
    <property type="component" value="Unassembled WGS sequence"/>
</dbReference>
<dbReference type="InterPro" id="IPR036271">
    <property type="entry name" value="Tet_transcr_reg_TetR-rel_C_sf"/>
</dbReference>
<dbReference type="SUPFAM" id="SSF48498">
    <property type="entry name" value="Tetracyclin repressor-like, C-terminal domain"/>
    <property type="match status" value="1"/>
</dbReference>
<dbReference type="InterPro" id="IPR009057">
    <property type="entry name" value="Homeodomain-like_sf"/>
</dbReference>
<dbReference type="EMBL" id="JARHTQ010000004">
    <property type="protein sequence ID" value="MDF2255592.1"/>
    <property type="molecule type" value="Genomic_DNA"/>
</dbReference>
<accession>A0ABT5YVF4</accession>
<evidence type="ECO:0000256" key="3">
    <source>
        <dbReference type="ARBA" id="ARBA00023163"/>
    </source>
</evidence>
<sequence length="196" mass="21182">MGSTPATRTSYHHGALRQALVDGAREILAERGHDQFSLNEVARRVGVSTSAPYRHFRSRDELLAAVAEQGYEVLHQCLERAATATADAGERLLCMGGAYVRFAQDHPDLFVTMFRGQPGLGPVGHESFDVLLSAVVEAQRCAVIPTAPSAELMARSVWATVHGLAVLSLRQPHERFGLDEPAEDLAARTLSALLGL</sequence>